<accession>X1GQM9</accession>
<sequence>GSSLPIRRAFRNWLSEKLFVNKEDVKSLIETTISDDKIESYWKDEILVSVLLSDYSENFIQLFEGKLLEDNQKLLMRIVFLLRTACKEIDESFLNLLGIRKTAGIALKTLFTKPKGSGWNCVIDFIHKQKNDFGLQNINIIFPLLDDWNNKNKDGETTKKASQIALYYYDEITKNEGFWYSARGEKKEQIIRVILQGASEIKDELRDIFDEVITQKQTSHRDKYYELIKTI</sequence>
<feature type="non-terminal residue" evidence="1">
    <location>
        <position position="1"/>
    </location>
</feature>
<evidence type="ECO:0000313" key="1">
    <source>
        <dbReference type="EMBL" id="GAH43914.1"/>
    </source>
</evidence>
<feature type="non-terminal residue" evidence="1">
    <location>
        <position position="231"/>
    </location>
</feature>
<dbReference type="EMBL" id="BARU01012691">
    <property type="protein sequence ID" value="GAH43914.1"/>
    <property type="molecule type" value="Genomic_DNA"/>
</dbReference>
<organism evidence="1">
    <name type="scientific">marine sediment metagenome</name>
    <dbReference type="NCBI Taxonomy" id="412755"/>
    <lineage>
        <taxon>unclassified sequences</taxon>
        <taxon>metagenomes</taxon>
        <taxon>ecological metagenomes</taxon>
    </lineage>
</organism>
<comment type="caution">
    <text evidence="1">The sequence shown here is derived from an EMBL/GenBank/DDBJ whole genome shotgun (WGS) entry which is preliminary data.</text>
</comment>
<dbReference type="AlphaFoldDB" id="X1GQM9"/>
<name>X1GQM9_9ZZZZ</name>
<protein>
    <submittedName>
        <fullName evidence="1">Uncharacterized protein</fullName>
    </submittedName>
</protein>
<proteinExistence type="predicted"/>
<gene>
    <name evidence="1" type="ORF">S03H2_23275</name>
</gene>
<reference evidence="1" key="1">
    <citation type="journal article" date="2014" name="Front. Microbiol.">
        <title>High frequency of phylogenetically diverse reductive dehalogenase-homologous genes in deep subseafloor sedimentary metagenomes.</title>
        <authorList>
            <person name="Kawai M."/>
            <person name="Futagami T."/>
            <person name="Toyoda A."/>
            <person name="Takaki Y."/>
            <person name="Nishi S."/>
            <person name="Hori S."/>
            <person name="Arai W."/>
            <person name="Tsubouchi T."/>
            <person name="Morono Y."/>
            <person name="Uchiyama I."/>
            <person name="Ito T."/>
            <person name="Fujiyama A."/>
            <person name="Inagaki F."/>
            <person name="Takami H."/>
        </authorList>
    </citation>
    <scope>NUCLEOTIDE SEQUENCE</scope>
    <source>
        <strain evidence="1">Expedition CK06-06</strain>
    </source>
</reference>